<evidence type="ECO:0000313" key="4">
    <source>
        <dbReference type="EMBL" id="AWV99648.1"/>
    </source>
</evidence>
<evidence type="ECO:0000256" key="1">
    <source>
        <dbReference type="ARBA" id="ARBA00022801"/>
    </source>
</evidence>
<reference evidence="4 5" key="1">
    <citation type="submission" date="2018-05" db="EMBL/GenBank/DDBJ databases">
        <title>Complete genome sequence of Arcticibacterium luteifluviistationis SM1504T, a cytophagaceae bacterium isolated from Arctic surface seawater.</title>
        <authorList>
            <person name="Li Y."/>
            <person name="Qin Q.-L."/>
        </authorList>
    </citation>
    <scope>NUCLEOTIDE SEQUENCE [LARGE SCALE GENOMIC DNA]</scope>
    <source>
        <strain evidence="4 5">SM1504</strain>
    </source>
</reference>
<dbReference type="RefSeq" id="WP_111373016.1">
    <property type="nucleotide sequence ID" value="NZ_CP029480.1"/>
</dbReference>
<dbReference type="InterPro" id="IPR005181">
    <property type="entry name" value="SASA"/>
</dbReference>
<dbReference type="GO" id="GO:0016788">
    <property type="term" value="F:hydrolase activity, acting on ester bonds"/>
    <property type="evidence" value="ECO:0007669"/>
    <property type="project" value="UniProtKB-ARBA"/>
</dbReference>
<feature type="signal peptide" evidence="2">
    <location>
        <begin position="1"/>
        <end position="19"/>
    </location>
</feature>
<dbReference type="Proteomes" id="UP000249873">
    <property type="component" value="Chromosome"/>
</dbReference>
<dbReference type="PANTHER" id="PTHR31988">
    <property type="entry name" value="ESTERASE, PUTATIVE (DUF303)-RELATED"/>
    <property type="match status" value="1"/>
</dbReference>
<dbReference type="SUPFAM" id="SSF52266">
    <property type="entry name" value="SGNH hydrolase"/>
    <property type="match status" value="1"/>
</dbReference>
<dbReference type="AlphaFoldDB" id="A0A2Z4GF96"/>
<evidence type="ECO:0000313" key="5">
    <source>
        <dbReference type="Proteomes" id="UP000249873"/>
    </source>
</evidence>
<protein>
    <recommendedName>
        <fullName evidence="3">Sialate O-acetylesterase domain-containing protein</fullName>
    </recommendedName>
</protein>
<dbReference type="NCBIfam" id="NF045639">
    <property type="entry name" value="GCX_COOH"/>
    <property type="match status" value="1"/>
</dbReference>
<dbReference type="KEGG" id="als:DJ013_16295"/>
<gene>
    <name evidence="4" type="ORF">DJ013_16295</name>
</gene>
<feature type="chain" id="PRO_5016384077" description="Sialate O-acetylesterase domain-containing protein" evidence="2">
    <location>
        <begin position="20"/>
        <end position="630"/>
    </location>
</feature>
<dbReference type="PANTHER" id="PTHR31988:SF19">
    <property type="entry name" value="9-O-ACETYL-N-ACETYLNEURAMINIC ACID DEACETYLASE-RELATED"/>
    <property type="match status" value="1"/>
</dbReference>
<proteinExistence type="predicted"/>
<name>A0A2Z4GF96_9BACT</name>
<sequence>MKKFLFFSLGLLSFSSSFGQISLNFPVERQIFQRNNSNQAYIQISGNFSAEYDSITAKVFPRVVGQGTASAWQTVDYRDDKPYFYGKILAQGGWYKLGVKAYKNGIQIDSVGRNRVGIGEVFVIAGQSNSTGTTSTSGVGIDSDEDRSNVMRYSNKTNDYDMLPIGYSPMNADSVASDSVYIGPFHNAPWHWGQVSKDLVTALNVPVLFYGAGFGGTWVQLWAESALEQPLTNPEFYIKQEFKHPYGALASVVRMYASLTGIRAVLWHQGESDSGTSTTHYQGWLETVIAKTREQSEYPNLAWMVARASYNGNYHGNVILGQNQTINADGNVYGGPETDNIVGGDKRSDGVHMDKPNGLTDHATAWYNYITNGFLSSSTPLLASDFIELNFACDPNSPFSPMSLSPTASYDSYDWSNRENTDAEALGNTSDYGADYTALPPTGYLRPNWAYSSSPGVIVDNGSYLLRVRKATSGKILFSPIVDLNTFTLPTNPSFVTSASQVRSADTLTLTGSGCNGIYTWDTGAKTNPLEIYPTVTADYTLACKTLHCLSPYTAAQNVVVSSCFASPLSLTGGVINAQSAYQTQQSLQSVQKLAATGKINYSANQSVLLNPGFEVNQGAVFKATIENCP</sequence>
<feature type="domain" description="Sialate O-acetylesterase" evidence="3">
    <location>
        <begin position="120"/>
        <end position="318"/>
    </location>
</feature>
<dbReference type="InterPro" id="IPR055015">
    <property type="entry name" value="GCX_COOH"/>
</dbReference>
<evidence type="ECO:0000259" key="3">
    <source>
        <dbReference type="Pfam" id="PF03629"/>
    </source>
</evidence>
<evidence type="ECO:0000256" key="2">
    <source>
        <dbReference type="SAM" id="SignalP"/>
    </source>
</evidence>
<keyword evidence="1" id="KW-0378">Hydrolase</keyword>
<dbReference type="EMBL" id="CP029480">
    <property type="protein sequence ID" value="AWV99648.1"/>
    <property type="molecule type" value="Genomic_DNA"/>
</dbReference>
<dbReference type="Pfam" id="PF03629">
    <property type="entry name" value="SASA"/>
    <property type="match status" value="1"/>
</dbReference>
<organism evidence="4 5">
    <name type="scientific">Arcticibacterium luteifluviistationis</name>
    <dbReference type="NCBI Taxonomy" id="1784714"/>
    <lineage>
        <taxon>Bacteria</taxon>
        <taxon>Pseudomonadati</taxon>
        <taxon>Bacteroidota</taxon>
        <taxon>Cytophagia</taxon>
        <taxon>Cytophagales</taxon>
        <taxon>Leadbetterellaceae</taxon>
        <taxon>Arcticibacterium</taxon>
    </lineage>
</organism>
<dbReference type="OrthoDB" id="9795554at2"/>
<dbReference type="InterPro" id="IPR036514">
    <property type="entry name" value="SGNH_hydro_sf"/>
</dbReference>
<dbReference type="InterPro" id="IPR052940">
    <property type="entry name" value="Carb_Esterase_6"/>
</dbReference>
<dbReference type="Gene3D" id="3.40.50.1110">
    <property type="entry name" value="SGNH hydrolase"/>
    <property type="match status" value="1"/>
</dbReference>
<accession>A0A2Z4GF96</accession>
<keyword evidence="2" id="KW-0732">Signal</keyword>
<keyword evidence="5" id="KW-1185">Reference proteome</keyword>